<evidence type="ECO:0000256" key="5">
    <source>
        <dbReference type="SAM" id="Phobius"/>
    </source>
</evidence>
<dbReference type="InterPro" id="IPR036259">
    <property type="entry name" value="MFS_trans_sf"/>
</dbReference>
<feature type="transmembrane region" description="Helical" evidence="5">
    <location>
        <begin position="90"/>
        <end position="108"/>
    </location>
</feature>
<sequence>MASTLAAYSAGAYALASGPLRRQWQISDTQFNAGITIFTAGFGCAPMILAPISEIHGRYWVFIGSGVVFFPGTLGCAITESYAGIMVSRFVTGSGAAVFATLTGGVVSDLYHKKDRNTPMALYSLSIMVGTGLGPLISGIVVDRLSVKWIFFLQLITIGSTTAMLSLLFDETSAPCHLRRKCHALNKMRFQTASGETVIFSSLLGETLKLDISIIWAQLCFPSQATCD</sequence>
<proteinExistence type="predicted"/>
<feature type="transmembrane region" description="Helical" evidence="5">
    <location>
        <begin position="59"/>
        <end position="78"/>
    </location>
</feature>
<dbReference type="KEGG" id="pdp:PDIP_17560"/>
<keyword evidence="3 5" id="KW-1133">Transmembrane helix</keyword>
<reference evidence="7 8" key="1">
    <citation type="submission" date="2020-08" db="EMBL/GenBank/DDBJ databases">
        <title>The completed genome sequence of the pathogenic ascomycete fungus Penicillium digitatum.</title>
        <authorList>
            <person name="Wang M."/>
        </authorList>
    </citation>
    <scope>NUCLEOTIDE SEQUENCE [LARGE SCALE GENOMIC DNA]</scope>
    <source>
        <strain evidence="7 8">PdW03</strain>
    </source>
</reference>
<dbReference type="SUPFAM" id="SSF103473">
    <property type="entry name" value="MFS general substrate transporter"/>
    <property type="match status" value="1"/>
</dbReference>
<dbReference type="InterPro" id="IPR011701">
    <property type="entry name" value="MFS"/>
</dbReference>
<feature type="domain" description="Major facilitator superfamily (MFS) profile" evidence="6">
    <location>
        <begin position="1"/>
        <end position="228"/>
    </location>
</feature>
<dbReference type="InterPro" id="IPR020846">
    <property type="entry name" value="MFS_dom"/>
</dbReference>
<dbReference type="GO" id="GO:0022857">
    <property type="term" value="F:transmembrane transporter activity"/>
    <property type="evidence" value="ECO:0007669"/>
    <property type="project" value="InterPro"/>
</dbReference>
<dbReference type="Gene3D" id="1.20.1720.10">
    <property type="entry name" value="Multidrug resistance protein D"/>
    <property type="match status" value="1"/>
</dbReference>
<comment type="subcellular location">
    <subcellularLocation>
        <location evidence="1">Membrane</location>
        <topology evidence="1">Multi-pass membrane protein</topology>
    </subcellularLocation>
</comment>
<dbReference type="PROSITE" id="PS50850">
    <property type="entry name" value="MFS"/>
    <property type="match status" value="1"/>
</dbReference>
<feature type="transmembrane region" description="Helical" evidence="5">
    <location>
        <begin position="120"/>
        <end position="142"/>
    </location>
</feature>
<organism evidence="7 8">
    <name type="scientific">Penicillium digitatum</name>
    <name type="common">Green mold</name>
    <dbReference type="NCBI Taxonomy" id="36651"/>
    <lineage>
        <taxon>Eukaryota</taxon>
        <taxon>Fungi</taxon>
        <taxon>Dikarya</taxon>
        <taxon>Ascomycota</taxon>
        <taxon>Pezizomycotina</taxon>
        <taxon>Eurotiomycetes</taxon>
        <taxon>Eurotiomycetidae</taxon>
        <taxon>Eurotiales</taxon>
        <taxon>Aspergillaceae</taxon>
        <taxon>Penicillium</taxon>
    </lineage>
</organism>
<evidence type="ECO:0000256" key="3">
    <source>
        <dbReference type="ARBA" id="ARBA00022989"/>
    </source>
</evidence>
<evidence type="ECO:0000256" key="4">
    <source>
        <dbReference type="ARBA" id="ARBA00023136"/>
    </source>
</evidence>
<dbReference type="VEuPathDB" id="FungiDB:PDIP_17560"/>
<gene>
    <name evidence="7" type="ORF">Pdw03_0258</name>
</gene>
<dbReference type="RefSeq" id="XP_014537447.1">
    <property type="nucleotide sequence ID" value="XM_014681961.1"/>
</dbReference>
<dbReference type="PANTHER" id="PTHR23502">
    <property type="entry name" value="MAJOR FACILITATOR SUPERFAMILY"/>
    <property type="match status" value="1"/>
</dbReference>
<dbReference type="AlphaFoldDB" id="A0A7T6XQ60"/>
<dbReference type="PANTHER" id="PTHR23502:SF134">
    <property type="entry name" value="MAJOR FACILITATOR SUPERFAMILY (MFS) PROFILE DOMAIN-CONTAINING PROTEIN-RELATED"/>
    <property type="match status" value="1"/>
</dbReference>
<evidence type="ECO:0000313" key="7">
    <source>
        <dbReference type="EMBL" id="QQK45360.1"/>
    </source>
</evidence>
<evidence type="ECO:0000256" key="1">
    <source>
        <dbReference type="ARBA" id="ARBA00004141"/>
    </source>
</evidence>
<dbReference type="EMBL" id="CP060777">
    <property type="protein sequence ID" value="QQK45360.1"/>
    <property type="molecule type" value="Genomic_DNA"/>
</dbReference>
<dbReference type="OMA" id="CAPMILA"/>
<keyword evidence="2 5" id="KW-0812">Transmembrane</keyword>
<accession>A0A7T6XQ60</accession>
<name>A0A7T6XQ60_PENDI</name>
<dbReference type="GeneID" id="26230079"/>
<protein>
    <submittedName>
        <fullName evidence="7">Drug proton antiporter yhk8</fullName>
    </submittedName>
</protein>
<dbReference type="GO" id="GO:0005886">
    <property type="term" value="C:plasma membrane"/>
    <property type="evidence" value="ECO:0007669"/>
    <property type="project" value="TreeGrafter"/>
</dbReference>
<evidence type="ECO:0000313" key="8">
    <source>
        <dbReference type="Proteomes" id="UP000595662"/>
    </source>
</evidence>
<feature type="transmembrane region" description="Helical" evidence="5">
    <location>
        <begin position="149"/>
        <end position="169"/>
    </location>
</feature>
<dbReference type="PRINTS" id="PR01036">
    <property type="entry name" value="TCRTETB"/>
</dbReference>
<evidence type="ECO:0000259" key="6">
    <source>
        <dbReference type="PROSITE" id="PS50850"/>
    </source>
</evidence>
<dbReference type="Pfam" id="PF07690">
    <property type="entry name" value="MFS_1"/>
    <property type="match status" value="1"/>
</dbReference>
<feature type="transmembrane region" description="Helical" evidence="5">
    <location>
        <begin position="31"/>
        <end position="53"/>
    </location>
</feature>
<dbReference type="Proteomes" id="UP000595662">
    <property type="component" value="Chromosome 4"/>
</dbReference>
<keyword evidence="4 5" id="KW-0472">Membrane</keyword>
<evidence type="ECO:0000256" key="2">
    <source>
        <dbReference type="ARBA" id="ARBA00022692"/>
    </source>
</evidence>